<name>A0A6I4M7K4_9ACTN</name>
<organism evidence="6 7">
    <name type="scientific">Actinomadura physcomitrii</name>
    <dbReference type="NCBI Taxonomy" id="2650748"/>
    <lineage>
        <taxon>Bacteria</taxon>
        <taxon>Bacillati</taxon>
        <taxon>Actinomycetota</taxon>
        <taxon>Actinomycetes</taxon>
        <taxon>Streptosporangiales</taxon>
        <taxon>Thermomonosporaceae</taxon>
        <taxon>Actinomadura</taxon>
    </lineage>
</organism>
<gene>
    <name evidence="6" type="ORF">F8568_011360</name>
</gene>
<sequence length="140" mass="13917">MDGADGAVVLAAGGLADAVSVIDRGRVIAEGSPERLKSRLGGDQLRIVVEDPGALGAAAAIAGRLSGAEPEVDAAALTVGAPVPDRVAALTGAVRALDEAGVRVADIGVRRPTLDEVFLHLTGGTATGTDRPAHDQEVPA</sequence>
<evidence type="ECO:0008006" key="8">
    <source>
        <dbReference type="Google" id="ProtNLM"/>
    </source>
</evidence>
<comment type="subcellular location">
    <subcellularLocation>
        <location evidence="1">Cell membrane</location>
        <topology evidence="1">Peripheral membrane protein</topology>
    </subcellularLocation>
</comment>
<dbReference type="GO" id="GO:0005886">
    <property type="term" value="C:plasma membrane"/>
    <property type="evidence" value="ECO:0007669"/>
    <property type="project" value="UniProtKB-SubCell"/>
</dbReference>
<dbReference type="PANTHER" id="PTHR42711">
    <property type="entry name" value="ABC TRANSPORTER ATP-BINDING PROTEIN"/>
    <property type="match status" value="1"/>
</dbReference>
<dbReference type="EMBL" id="WBMS02000007">
    <property type="protein sequence ID" value="MWA00970.1"/>
    <property type="molecule type" value="Genomic_DNA"/>
</dbReference>
<evidence type="ECO:0000313" key="7">
    <source>
        <dbReference type="Proteomes" id="UP000462055"/>
    </source>
</evidence>
<keyword evidence="2" id="KW-0813">Transport</keyword>
<dbReference type="PANTHER" id="PTHR42711:SF19">
    <property type="entry name" value="DOXORUBICIN RESISTANCE ATP-BINDING PROTEIN DRRA"/>
    <property type="match status" value="1"/>
</dbReference>
<keyword evidence="4" id="KW-0067">ATP-binding</keyword>
<dbReference type="InterPro" id="IPR050763">
    <property type="entry name" value="ABC_transporter_ATP-binding"/>
</dbReference>
<keyword evidence="7" id="KW-1185">Reference proteome</keyword>
<dbReference type="Proteomes" id="UP000462055">
    <property type="component" value="Unassembled WGS sequence"/>
</dbReference>
<evidence type="ECO:0000313" key="6">
    <source>
        <dbReference type="EMBL" id="MWA00970.1"/>
    </source>
</evidence>
<evidence type="ECO:0000256" key="4">
    <source>
        <dbReference type="ARBA" id="ARBA00022840"/>
    </source>
</evidence>
<proteinExistence type="predicted"/>
<protein>
    <recommendedName>
        <fullName evidence="8">DUF4162 domain-containing protein</fullName>
    </recommendedName>
</protein>
<reference evidence="6" key="1">
    <citation type="submission" date="2019-12" db="EMBL/GenBank/DDBJ databases">
        <title>Actinomadura physcomitrii sp. nov., a novel actinomycete isolated from moss [Physcomitrium sphaericum (Ludw) Fuernr].</title>
        <authorList>
            <person name="Zhuang X."/>
        </authorList>
    </citation>
    <scope>NUCLEOTIDE SEQUENCE [LARGE SCALE GENOMIC DNA]</scope>
    <source>
        <strain evidence="6">LD22</strain>
    </source>
</reference>
<evidence type="ECO:0000256" key="3">
    <source>
        <dbReference type="ARBA" id="ARBA00022741"/>
    </source>
</evidence>
<evidence type="ECO:0000256" key="1">
    <source>
        <dbReference type="ARBA" id="ARBA00004202"/>
    </source>
</evidence>
<accession>A0A6I4M7K4</accession>
<evidence type="ECO:0000256" key="5">
    <source>
        <dbReference type="ARBA" id="ARBA00023251"/>
    </source>
</evidence>
<dbReference type="GO" id="GO:0005524">
    <property type="term" value="F:ATP binding"/>
    <property type="evidence" value="ECO:0007669"/>
    <property type="project" value="UniProtKB-KW"/>
</dbReference>
<keyword evidence="3" id="KW-0547">Nucleotide-binding</keyword>
<keyword evidence="5" id="KW-0046">Antibiotic resistance</keyword>
<evidence type="ECO:0000256" key="2">
    <source>
        <dbReference type="ARBA" id="ARBA00022448"/>
    </source>
</evidence>
<comment type="caution">
    <text evidence="6">The sequence shown here is derived from an EMBL/GenBank/DDBJ whole genome shotgun (WGS) entry which is preliminary data.</text>
</comment>
<dbReference type="RefSeq" id="WP_160573585.1">
    <property type="nucleotide sequence ID" value="NZ_WBMS02000007.1"/>
</dbReference>
<dbReference type="GO" id="GO:0046677">
    <property type="term" value="P:response to antibiotic"/>
    <property type="evidence" value="ECO:0007669"/>
    <property type="project" value="UniProtKB-KW"/>
</dbReference>
<dbReference type="AlphaFoldDB" id="A0A6I4M7K4"/>